<organism evidence="9 10">
    <name type="scientific">Hyaloscypha variabilis (strain UAMH 11265 / GT02V1 / F)</name>
    <name type="common">Meliniomyces variabilis</name>
    <dbReference type="NCBI Taxonomy" id="1149755"/>
    <lineage>
        <taxon>Eukaryota</taxon>
        <taxon>Fungi</taxon>
        <taxon>Dikarya</taxon>
        <taxon>Ascomycota</taxon>
        <taxon>Pezizomycotina</taxon>
        <taxon>Leotiomycetes</taxon>
        <taxon>Helotiales</taxon>
        <taxon>Hyaloscyphaceae</taxon>
        <taxon>Hyaloscypha</taxon>
        <taxon>Hyaloscypha variabilis</taxon>
    </lineage>
</organism>
<keyword evidence="10" id="KW-1185">Reference proteome</keyword>
<gene>
    <name evidence="9" type="ORF">L207DRAFT_419557</name>
</gene>
<dbReference type="GO" id="GO:0005254">
    <property type="term" value="F:chloride channel activity"/>
    <property type="evidence" value="ECO:0007669"/>
    <property type="project" value="InterPro"/>
</dbReference>
<keyword evidence="2" id="KW-0813">Transport</keyword>
<dbReference type="InterPro" id="IPR044669">
    <property type="entry name" value="YneE/VCCN1/2-like"/>
</dbReference>
<keyword evidence="3" id="KW-1003">Cell membrane</keyword>
<keyword evidence="7 8" id="KW-0472">Membrane</keyword>
<dbReference type="PANTHER" id="PTHR33281">
    <property type="entry name" value="UPF0187 PROTEIN YNEE"/>
    <property type="match status" value="1"/>
</dbReference>
<name>A0A2J6S4A3_HYAVF</name>
<feature type="transmembrane region" description="Helical" evidence="8">
    <location>
        <begin position="319"/>
        <end position="340"/>
    </location>
</feature>
<reference evidence="9 10" key="1">
    <citation type="submission" date="2016-04" db="EMBL/GenBank/DDBJ databases">
        <title>A degradative enzymes factory behind the ericoid mycorrhizal symbiosis.</title>
        <authorList>
            <consortium name="DOE Joint Genome Institute"/>
            <person name="Martino E."/>
            <person name="Morin E."/>
            <person name="Grelet G."/>
            <person name="Kuo A."/>
            <person name="Kohler A."/>
            <person name="Daghino S."/>
            <person name="Barry K."/>
            <person name="Choi C."/>
            <person name="Cichocki N."/>
            <person name="Clum A."/>
            <person name="Copeland A."/>
            <person name="Hainaut M."/>
            <person name="Haridas S."/>
            <person name="Labutti K."/>
            <person name="Lindquist E."/>
            <person name="Lipzen A."/>
            <person name="Khouja H.-R."/>
            <person name="Murat C."/>
            <person name="Ohm R."/>
            <person name="Olson A."/>
            <person name="Spatafora J."/>
            <person name="Veneault-Fourrey C."/>
            <person name="Henrissat B."/>
            <person name="Grigoriev I."/>
            <person name="Martin F."/>
            <person name="Perotto S."/>
        </authorList>
    </citation>
    <scope>NUCLEOTIDE SEQUENCE [LARGE SCALE GENOMIC DNA]</scope>
    <source>
        <strain evidence="9 10">F</strain>
    </source>
</reference>
<feature type="transmembrane region" description="Helical" evidence="8">
    <location>
        <begin position="85"/>
        <end position="105"/>
    </location>
</feature>
<dbReference type="GO" id="GO:0005886">
    <property type="term" value="C:plasma membrane"/>
    <property type="evidence" value="ECO:0007669"/>
    <property type="project" value="UniProtKB-SubCell"/>
</dbReference>
<evidence type="ECO:0000313" key="10">
    <source>
        <dbReference type="Proteomes" id="UP000235786"/>
    </source>
</evidence>
<dbReference type="EMBL" id="KZ613940">
    <property type="protein sequence ID" value="PMD45599.1"/>
    <property type="molecule type" value="Genomic_DNA"/>
</dbReference>
<comment type="subcellular location">
    <subcellularLocation>
        <location evidence="1">Cell membrane</location>
        <topology evidence="1">Multi-pass membrane protein</topology>
    </subcellularLocation>
</comment>
<accession>A0A2J6S4A3</accession>
<evidence type="ECO:0000313" key="9">
    <source>
        <dbReference type="EMBL" id="PMD45599.1"/>
    </source>
</evidence>
<dbReference type="AlphaFoldDB" id="A0A2J6S4A3"/>
<evidence type="ECO:0000256" key="8">
    <source>
        <dbReference type="SAM" id="Phobius"/>
    </source>
</evidence>
<feature type="transmembrane region" description="Helical" evidence="8">
    <location>
        <begin position="57"/>
        <end position="78"/>
    </location>
</feature>
<evidence type="ECO:0000256" key="3">
    <source>
        <dbReference type="ARBA" id="ARBA00022475"/>
    </source>
</evidence>
<keyword evidence="5 8" id="KW-1133">Transmembrane helix</keyword>
<sequence>MSKSYLDVHVRGTTTPMHSHHAHSYIGDIALETYFVGPMDLDAHSKLPYFLRMHGSVMPRMIVPLLMVGAWATLITCISKFVHPLIVNPVLLTILGFVVGLALSFRSSSAYERYSDGRKSWATLSVQSRNLARYIWVHVSERPESSKDDLLSKITAINLILAFAVSLKHKLRFEPFAHYPDMASLIGHLDTYAKAATKEENKVEPKMTPWKRVGNYLGMAVAQSNPRKAIKRADKPLGNLPLEILTYLSCYVEEASANGTLKSPIIYGQIMTALAALTDTQSSAERVLTTPLPIGYNILISQIVLLYIYMLPFQLYTTLGWIAIPGTLAAAYIIIGLAAIGNELENPFGNDVNDLPLDSYCAELKRELDTLTSVPAPKFGDVVMGRTGSENLVLWPLSMNGMRDWRERSESDIRSALRAKVVVNMGVGAKSSSSGSGSMDGQTLSA</sequence>
<keyword evidence="6" id="KW-0406">Ion transport</keyword>
<protein>
    <submittedName>
        <fullName evidence="9">UPF0187-domain-containing protein</fullName>
    </submittedName>
</protein>
<evidence type="ECO:0000256" key="4">
    <source>
        <dbReference type="ARBA" id="ARBA00022692"/>
    </source>
</evidence>
<evidence type="ECO:0000256" key="2">
    <source>
        <dbReference type="ARBA" id="ARBA00022448"/>
    </source>
</evidence>
<evidence type="ECO:0000256" key="1">
    <source>
        <dbReference type="ARBA" id="ARBA00004651"/>
    </source>
</evidence>
<dbReference type="STRING" id="1149755.A0A2J6S4A3"/>
<feature type="transmembrane region" description="Helical" evidence="8">
    <location>
        <begin position="294"/>
        <end position="313"/>
    </location>
</feature>
<keyword evidence="4 8" id="KW-0812">Transmembrane</keyword>
<dbReference type="PANTHER" id="PTHR33281:SF19">
    <property type="entry name" value="VOLTAGE-DEPENDENT ANION CHANNEL-FORMING PROTEIN YNEE"/>
    <property type="match status" value="1"/>
</dbReference>
<evidence type="ECO:0000256" key="7">
    <source>
        <dbReference type="ARBA" id="ARBA00023136"/>
    </source>
</evidence>
<evidence type="ECO:0000256" key="6">
    <source>
        <dbReference type="ARBA" id="ARBA00023065"/>
    </source>
</evidence>
<dbReference type="OrthoDB" id="1368at2759"/>
<proteinExistence type="predicted"/>
<dbReference type="Pfam" id="PF25539">
    <property type="entry name" value="Bestrophin_2"/>
    <property type="match status" value="1"/>
</dbReference>
<dbReference type="Proteomes" id="UP000235786">
    <property type="component" value="Unassembled WGS sequence"/>
</dbReference>
<evidence type="ECO:0000256" key="5">
    <source>
        <dbReference type="ARBA" id="ARBA00022989"/>
    </source>
</evidence>